<dbReference type="EMBL" id="FP929131">
    <property type="protein sequence ID" value="CBX97519.1"/>
    <property type="molecule type" value="Genomic_DNA"/>
</dbReference>
<protein>
    <submittedName>
        <fullName evidence="1">Uncharacterized protein</fullName>
    </submittedName>
</protein>
<dbReference type="eggNOG" id="ENOG502SZDW">
    <property type="taxonomic scope" value="Eukaryota"/>
</dbReference>
<reference evidence="2" key="1">
    <citation type="journal article" date="2011" name="Nat. Commun.">
        <title>Effector diversification within compartments of the Leptosphaeria maculans genome affected by Repeat-Induced Point mutations.</title>
        <authorList>
            <person name="Rouxel T."/>
            <person name="Grandaubert J."/>
            <person name="Hane J.K."/>
            <person name="Hoede C."/>
            <person name="van de Wouw A.P."/>
            <person name="Couloux A."/>
            <person name="Dominguez V."/>
            <person name="Anthouard V."/>
            <person name="Bally P."/>
            <person name="Bourras S."/>
            <person name="Cozijnsen A.J."/>
            <person name="Ciuffetti L.M."/>
            <person name="Degrave A."/>
            <person name="Dilmaghani A."/>
            <person name="Duret L."/>
            <person name="Fudal I."/>
            <person name="Goodwin S.B."/>
            <person name="Gout L."/>
            <person name="Glaser N."/>
            <person name="Linglin J."/>
            <person name="Kema G.H.J."/>
            <person name="Lapalu N."/>
            <person name="Lawrence C.B."/>
            <person name="May K."/>
            <person name="Meyer M."/>
            <person name="Ollivier B."/>
            <person name="Poulain J."/>
            <person name="Schoch C.L."/>
            <person name="Simon A."/>
            <person name="Spatafora J.W."/>
            <person name="Stachowiak A."/>
            <person name="Turgeon B.G."/>
            <person name="Tyler B.M."/>
            <person name="Vincent D."/>
            <person name="Weissenbach J."/>
            <person name="Amselem J."/>
            <person name="Quesneville H."/>
            <person name="Oliver R.P."/>
            <person name="Wincker P."/>
            <person name="Balesdent M.-H."/>
            <person name="Howlett B.J."/>
        </authorList>
    </citation>
    <scope>NUCLEOTIDE SEQUENCE [LARGE SCALE GENOMIC DNA]</scope>
    <source>
        <strain evidence="2">JN3 / isolate v23.1.3 / race Av1-4-5-6-7-8</strain>
    </source>
</reference>
<dbReference type="RefSeq" id="XP_003840998.1">
    <property type="nucleotide sequence ID" value="XM_003840950.1"/>
</dbReference>
<dbReference type="AlphaFoldDB" id="E5A163"/>
<dbReference type="InParanoid" id="E5A163"/>
<organism evidence="2">
    <name type="scientific">Leptosphaeria maculans (strain JN3 / isolate v23.1.3 / race Av1-4-5-6-7-8)</name>
    <name type="common">Blackleg fungus</name>
    <name type="synonym">Phoma lingam</name>
    <dbReference type="NCBI Taxonomy" id="985895"/>
    <lineage>
        <taxon>Eukaryota</taxon>
        <taxon>Fungi</taxon>
        <taxon>Dikarya</taxon>
        <taxon>Ascomycota</taxon>
        <taxon>Pezizomycotina</taxon>
        <taxon>Dothideomycetes</taxon>
        <taxon>Pleosporomycetidae</taxon>
        <taxon>Pleosporales</taxon>
        <taxon>Pleosporineae</taxon>
        <taxon>Leptosphaeriaceae</taxon>
        <taxon>Plenodomus</taxon>
        <taxon>Plenodomus lingam/Leptosphaeria maculans species complex</taxon>
    </lineage>
</organism>
<dbReference type="GeneID" id="13280887"/>
<gene>
    <name evidence="1" type="ORF">LEMA_P106500.1</name>
</gene>
<dbReference type="Proteomes" id="UP000002668">
    <property type="component" value="Genome"/>
</dbReference>
<dbReference type="HOGENOM" id="CLU_1723464_0_0_1"/>
<dbReference type="STRING" id="985895.E5A163"/>
<evidence type="ECO:0000313" key="2">
    <source>
        <dbReference type="Proteomes" id="UP000002668"/>
    </source>
</evidence>
<proteinExistence type="predicted"/>
<keyword evidence="2" id="KW-1185">Reference proteome</keyword>
<dbReference type="OMA" id="YLPTMAM"/>
<dbReference type="OrthoDB" id="4338954at2759"/>
<accession>E5A163</accession>
<dbReference type="VEuPathDB" id="FungiDB:LEMA_P106500.1"/>
<sequence length="179" mass="19522">MSFLLRNAPLIRQRLFTSSARTRNLLSIEDAATAQFTHAANTVPKLGRIAKWYLPTCAAIAFGMLYLPKSLVSPAPPATRRTVTLPAATANIGFGVTTALDEANRAVHAPAQMTQEQKNLALMDAYGARNSLEDMERALAGLEASGASEKSRNARLEEAYGARESIRDLERAMQIYEVQ</sequence>
<evidence type="ECO:0000313" key="1">
    <source>
        <dbReference type="EMBL" id="CBX97519.1"/>
    </source>
</evidence>
<name>E5A163_LEPMJ</name>